<reference evidence="3 4" key="1">
    <citation type="journal article" date="2020" name="BMC Genomics">
        <title>Intraspecific diversification of the crop wild relative Brassica cretica Lam. using demographic model selection.</title>
        <authorList>
            <person name="Kioukis A."/>
            <person name="Michalopoulou V.A."/>
            <person name="Briers L."/>
            <person name="Pirintsos S."/>
            <person name="Studholme D.J."/>
            <person name="Pavlidis P."/>
            <person name="Sarris P.F."/>
        </authorList>
    </citation>
    <scope>NUCLEOTIDE SEQUENCE [LARGE SCALE GENOMIC DNA]</scope>
    <source>
        <strain evidence="4">cv. PFS-1207/04</strain>
    </source>
</reference>
<dbReference type="EMBL" id="QGKV02001507">
    <property type="protein sequence ID" value="KAF3532587.1"/>
    <property type="molecule type" value="Genomic_DNA"/>
</dbReference>
<proteinExistence type="predicted"/>
<sequence length="646" mass="72609">MIRLELRRVIHERFEEDREIRLGSLSTQDWRRSLRIDELLRIFSGPTAEIEEIKNAAMGDTSPIPERGGSSPVGPVSEIGVEEVAFWRQKFHLFENLVIRIPGPFDTVSDFRSGEVPVYEGFFESGFRDQVPSLIAEVSRAVNISPGQLNPPAWKILIAMRNLGDLEGLVVWVSEVLYCYSVSLLNGGERRYHLYPRGQMLPVQELSRSEKKQIRFLKGTGHRHISRADFSSGRHVIEQLLGLPVDRREISFLVSEEALDRCSIRGVISDPRGAEALEEYKKALEVRAARKATIHRVVPAGGSNIQFTRSGKGQTAPIVAHLSSKKRSRASVFKRSLSASRSCSKALASVNSEVFPMTPTRPSLDEGTSKGRMKNRSATKAERDALPIRLHEEKDAILAKDEEIEAWKLRVQDLDEEWERLEAEDVSMRRRLDNKEEEICELRHAAEVFAAEKIKAVDDAKVVVRWELMREWLDDQTDRWYPITSFEQYKVVKISEANFLGLPPPSFVSSDDLRLLIVFEELESQALIQSFVGPEHYKELGGLPFPGPEEICSRLGDVMGTRKFSITLGHSICILNGPYAAILGEASTGTCGDFVFYCSEASHYRVTVLHTAFCRKPLSVLEGAGVGENPSARLTLFSTSGETGYY</sequence>
<comment type="caution">
    <text evidence="3">The sequence shown here is derived from an EMBL/GenBank/DDBJ whole genome shotgun (WGS) entry which is preliminary data.</text>
</comment>
<evidence type="ECO:0000313" key="4">
    <source>
        <dbReference type="Proteomes" id="UP000266723"/>
    </source>
</evidence>
<accession>A0ABQ7BIX5</accession>
<name>A0ABQ7BIX5_BRACR</name>
<evidence type="ECO:0000256" key="1">
    <source>
        <dbReference type="SAM" id="Coils"/>
    </source>
</evidence>
<gene>
    <name evidence="3" type="ORF">DY000_02042881</name>
</gene>
<dbReference type="PANTHER" id="PTHR31099">
    <property type="entry name" value="OS06G0165300 PROTEIN"/>
    <property type="match status" value="1"/>
</dbReference>
<organism evidence="3 4">
    <name type="scientific">Brassica cretica</name>
    <name type="common">Mustard</name>
    <dbReference type="NCBI Taxonomy" id="69181"/>
    <lineage>
        <taxon>Eukaryota</taxon>
        <taxon>Viridiplantae</taxon>
        <taxon>Streptophyta</taxon>
        <taxon>Embryophyta</taxon>
        <taxon>Tracheophyta</taxon>
        <taxon>Spermatophyta</taxon>
        <taxon>Magnoliopsida</taxon>
        <taxon>eudicotyledons</taxon>
        <taxon>Gunneridae</taxon>
        <taxon>Pentapetalae</taxon>
        <taxon>rosids</taxon>
        <taxon>malvids</taxon>
        <taxon>Brassicales</taxon>
        <taxon>Brassicaceae</taxon>
        <taxon>Brassiceae</taxon>
        <taxon>Brassica</taxon>
    </lineage>
</organism>
<evidence type="ECO:0000256" key="2">
    <source>
        <dbReference type="SAM" id="MobiDB-lite"/>
    </source>
</evidence>
<dbReference type="Proteomes" id="UP000266723">
    <property type="component" value="Unassembled WGS sequence"/>
</dbReference>
<keyword evidence="1" id="KW-0175">Coiled coil</keyword>
<feature type="region of interest" description="Disordered" evidence="2">
    <location>
        <begin position="358"/>
        <end position="381"/>
    </location>
</feature>
<evidence type="ECO:0000313" key="3">
    <source>
        <dbReference type="EMBL" id="KAF3532587.1"/>
    </source>
</evidence>
<dbReference type="PANTHER" id="PTHR31099:SF49">
    <property type="entry name" value="MYOSIN HEAVY CHAIN-LIKE PROTEIN"/>
    <property type="match status" value="1"/>
</dbReference>
<protein>
    <submittedName>
        <fullName evidence="3">Uncharacterized protein</fullName>
    </submittedName>
</protein>
<feature type="coiled-coil region" evidence="1">
    <location>
        <begin position="397"/>
        <end position="438"/>
    </location>
</feature>
<keyword evidence="4" id="KW-1185">Reference proteome</keyword>